<dbReference type="Pfam" id="PF08722">
    <property type="entry name" value="Tn7_TnsA-like_N"/>
    <property type="match status" value="1"/>
</dbReference>
<dbReference type="EMBL" id="QNQT01000001">
    <property type="protein sequence ID" value="RDU38670.1"/>
    <property type="molecule type" value="Genomic_DNA"/>
</dbReference>
<gene>
    <name evidence="3" type="ORF">DRW41_03675</name>
</gene>
<evidence type="ECO:0000313" key="3">
    <source>
        <dbReference type="EMBL" id="RDU38670.1"/>
    </source>
</evidence>
<evidence type="ECO:0000313" key="4">
    <source>
        <dbReference type="Proteomes" id="UP000257144"/>
    </source>
</evidence>
<dbReference type="InterPro" id="IPR016024">
    <property type="entry name" value="ARM-type_fold"/>
</dbReference>
<dbReference type="OrthoDB" id="509902at2"/>
<dbReference type="InterPro" id="IPR036388">
    <property type="entry name" value="WH-like_DNA-bd_sf"/>
</dbReference>
<feature type="domain" description="RNA polymerase sigma-70 region 4" evidence="1">
    <location>
        <begin position="291"/>
        <end position="338"/>
    </location>
</feature>
<dbReference type="SUPFAM" id="SSF48371">
    <property type="entry name" value="ARM repeat"/>
    <property type="match status" value="1"/>
</dbReference>
<dbReference type="Proteomes" id="UP000257144">
    <property type="component" value="Unassembled WGS sequence"/>
</dbReference>
<dbReference type="InterPro" id="IPR007630">
    <property type="entry name" value="RNA_pol_sigma70_r4"/>
</dbReference>
<dbReference type="RefSeq" id="WP_115450585.1">
    <property type="nucleotide sequence ID" value="NZ_QNQT01000001.1"/>
</dbReference>
<evidence type="ECO:0000259" key="2">
    <source>
        <dbReference type="Pfam" id="PF08722"/>
    </source>
</evidence>
<dbReference type="GO" id="GO:0003700">
    <property type="term" value="F:DNA-binding transcription factor activity"/>
    <property type="evidence" value="ECO:0007669"/>
    <property type="project" value="InterPro"/>
</dbReference>
<dbReference type="PRINTS" id="PR00046">
    <property type="entry name" value="SIGMA70FCT"/>
</dbReference>
<dbReference type="SUPFAM" id="SSF88659">
    <property type="entry name" value="Sigma3 and sigma4 domains of RNA polymerase sigma factors"/>
    <property type="match status" value="1"/>
</dbReference>
<keyword evidence="4" id="KW-1185">Reference proteome</keyword>
<dbReference type="Pfam" id="PF04545">
    <property type="entry name" value="Sigma70_r4"/>
    <property type="match status" value="1"/>
</dbReference>
<dbReference type="InterPro" id="IPR014833">
    <property type="entry name" value="TnsA_N"/>
</dbReference>
<proteinExistence type="predicted"/>
<dbReference type="Gene3D" id="1.10.10.10">
    <property type="entry name" value="Winged helix-like DNA-binding domain superfamily/Winged helix DNA-binding domain"/>
    <property type="match status" value="1"/>
</dbReference>
<reference evidence="3 4" key="1">
    <citation type="submission" date="2018-07" db="EMBL/GenBank/DDBJ databases">
        <title>Bacillus sp. YLB-04 draft genome sequence.</title>
        <authorList>
            <person name="Yu L."/>
            <person name="Tang X."/>
        </authorList>
    </citation>
    <scope>NUCLEOTIDE SEQUENCE [LARGE SCALE GENOMIC DNA]</scope>
    <source>
        <strain evidence="3 4">YLB-04</strain>
    </source>
</reference>
<protein>
    <submittedName>
        <fullName evidence="3">Uncharacterized protein</fullName>
    </submittedName>
</protein>
<name>A0A3D8GW33_9BACI</name>
<feature type="domain" description="TnsA endonuclease N-terminal" evidence="2">
    <location>
        <begin position="507"/>
        <end position="577"/>
    </location>
</feature>
<dbReference type="GO" id="GO:0006352">
    <property type="term" value="P:DNA-templated transcription initiation"/>
    <property type="evidence" value="ECO:0007669"/>
    <property type="project" value="InterPro"/>
</dbReference>
<organism evidence="3 4">
    <name type="scientific">Neobacillus piezotolerans</name>
    <dbReference type="NCBI Taxonomy" id="2259171"/>
    <lineage>
        <taxon>Bacteria</taxon>
        <taxon>Bacillati</taxon>
        <taxon>Bacillota</taxon>
        <taxon>Bacilli</taxon>
        <taxon>Bacillales</taxon>
        <taxon>Bacillaceae</taxon>
        <taxon>Neobacillus</taxon>
    </lineage>
</organism>
<dbReference type="AlphaFoldDB" id="A0A3D8GW33"/>
<comment type="caution">
    <text evidence="3">The sequence shown here is derived from an EMBL/GenBank/DDBJ whole genome shotgun (WGS) entry which is preliminary data.</text>
</comment>
<evidence type="ECO:0000259" key="1">
    <source>
        <dbReference type="Pfam" id="PF04545"/>
    </source>
</evidence>
<accession>A0A3D8GW33</accession>
<dbReference type="InterPro" id="IPR013324">
    <property type="entry name" value="RNA_pol_sigma_r3/r4-like"/>
</dbReference>
<sequence>MRGKVSGLDLSKLSPYELGESKNVEAIEYLISFLGSGTKNERRLAASAVNKLYNLYPSECQITKPLLIKNLKHDGPQVRNYCLKAIMKMDLTDEEIIEIERICEFEDKDYNRKLVHQIVKLMDENRTPLIKFNVPIQEDFNSEQNNSKLTQSEFNVEKPKPLLEKEENNINTYTEQKQLETTNNFSYYKINIFETISYAINKVISIFKIEKQQSIKVTPTTTEEPFINYDKIEEEIAATIASFKVTNISDNEIGSFYDLQEELADEYVEEYLQLGDIFIDFLYKCLEGLGLNSRDFKILIMRLNFYGEGAKTLQTIGNEFNISRESVRQIVVKSIKKLLIYLQRKETEDNYYLKQFINKLFSNSSKELEKRVVLFFYYAFETPSPFFLKFLGEIIFIERENSANIQDMYKNYRDRQIFAENEMFKLQRMYERSLKSFKERIYNKIQWPNKKSQCKDFNFQEVKSVREVNFDLSGNSGKYFSEKLSKEIQYESELERKVLMLIENCTRVVFYEVQPFEITYYHKRKRVYIPDIFIVLDDGSGIIIEIKPKIHMAININIIKYQALESFCNEMGYGFLVTDGFTSFEEIKMHTYNKSFEDELLSELKKGPLRWSEFIKFKSKYSIGLDLSSIIINNDLIYEKSPFLIKKRT</sequence>
<dbReference type="InterPro" id="IPR000943">
    <property type="entry name" value="RNA_pol_sigma70"/>
</dbReference>